<protein>
    <submittedName>
        <fullName evidence="1">Uncharacterized protein</fullName>
    </submittedName>
</protein>
<accession>A0AA42BE61</accession>
<dbReference type="EMBL" id="JAMYBS010000019">
    <property type="protein sequence ID" value="MCO7546071.1"/>
    <property type="molecule type" value="Genomic_DNA"/>
</dbReference>
<evidence type="ECO:0000313" key="2">
    <source>
        <dbReference type="Proteomes" id="UP001165292"/>
    </source>
</evidence>
<comment type="caution">
    <text evidence="1">The sequence shown here is derived from an EMBL/GenBank/DDBJ whole genome shotgun (WGS) entry which is preliminary data.</text>
</comment>
<proteinExistence type="predicted"/>
<dbReference type="Proteomes" id="UP001165292">
    <property type="component" value="Unassembled WGS sequence"/>
</dbReference>
<sequence>MIGTIVSPACDQAQYIGAEISQRHKIAKKQGIYFNASPGTHDIAPQARKQRVRQQMEVPGRCLSRCPWMVAPPSASHYMLCFKVVILTGDDYAS</sequence>
<dbReference type="AlphaFoldDB" id="A0AA42BE61"/>
<name>A0AA42BE61_9GAMM</name>
<reference evidence="1" key="1">
    <citation type="submission" date="2022-06" db="EMBL/GenBank/DDBJ databases">
        <title>Detection of beta-lactamases in bacteria of animal origin.</title>
        <authorList>
            <person name="Mlynarcik P."/>
            <person name="Zdarska V."/>
            <person name="Chudobova H."/>
            <person name="Prochazkova P."/>
            <person name="Hricova K."/>
            <person name="Mezerova K."/>
            <person name="Bardon J."/>
            <person name="Dolejska M."/>
            <person name="Sukkar I."/>
            <person name="Kolar M."/>
        </authorList>
    </citation>
    <scope>NUCLEOTIDE SEQUENCE</scope>
    <source>
        <strain evidence="1">S 300-3</strain>
    </source>
</reference>
<gene>
    <name evidence="1" type="ORF">NJF43_15040</name>
</gene>
<organism evidence="1 2">
    <name type="scientific">Stutzerimonas nitrititolerans</name>
    <dbReference type="NCBI Taxonomy" id="2482751"/>
    <lineage>
        <taxon>Bacteria</taxon>
        <taxon>Pseudomonadati</taxon>
        <taxon>Pseudomonadota</taxon>
        <taxon>Gammaproteobacteria</taxon>
        <taxon>Pseudomonadales</taxon>
        <taxon>Pseudomonadaceae</taxon>
        <taxon>Stutzerimonas</taxon>
    </lineage>
</organism>
<evidence type="ECO:0000313" key="1">
    <source>
        <dbReference type="EMBL" id="MCO7546071.1"/>
    </source>
</evidence>
<dbReference type="RefSeq" id="WP_253163817.1">
    <property type="nucleotide sequence ID" value="NZ_DALZKB010000010.1"/>
</dbReference>